<dbReference type="PaxDb" id="35128-Thaps10833"/>
<dbReference type="RefSeq" id="XP_002295390.1">
    <property type="nucleotide sequence ID" value="XM_002295354.1"/>
</dbReference>
<dbReference type="GeneID" id="7442951"/>
<evidence type="ECO:0000313" key="2">
    <source>
        <dbReference type="EMBL" id="ACI64107.1"/>
    </source>
</evidence>
<evidence type="ECO:0000256" key="1">
    <source>
        <dbReference type="SAM" id="MobiDB-lite"/>
    </source>
</evidence>
<dbReference type="EMBL" id="CP001159">
    <property type="protein sequence ID" value="ACI64107.1"/>
    <property type="molecule type" value="Genomic_DNA"/>
</dbReference>
<name>B5YLM6_THAPS</name>
<dbReference type="AlphaFoldDB" id="B5YLM6"/>
<feature type="region of interest" description="Disordered" evidence="1">
    <location>
        <begin position="38"/>
        <end position="63"/>
    </location>
</feature>
<dbReference type="InParanoid" id="B5YLM6"/>
<reference evidence="2 3" key="1">
    <citation type="journal article" date="2004" name="Science">
        <title>The genome of the diatom Thalassiosira pseudonana: ecology, evolution, and metabolism.</title>
        <authorList>
            <person name="Armbrust E.V."/>
            <person name="Berges J.A."/>
            <person name="Bowler C."/>
            <person name="Green B.R."/>
            <person name="Martinez D."/>
            <person name="Putnam N.H."/>
            <person name="Zhou S."/>
            <person name="Allen A.E."/>
            <person name="Apt K.E."/>
            <person name="Bechner M."/>
            <person name="Brzezinski M.A."/>
            <person name="Chaal B.K."/>
            <person name="Chiovitti A."/>
            <person name="Davis A.K."/>
            <person name="Demarest M.S."/>
            <person name="Detter J.C."/>
            <person name="Glavina T."/>
            <person name="Goodstein D."/>
            <person name="Hadi M.Z."/>
            <person name="Hellsten U."/>
            <person name="Hildebrand M."/>
            <person name="Jenkins B.D."/>
            <person name="Jurka J."/>
            <person name="Kapitonov V.V."/>
            <person name="Kroger N."/>
            <person name="Lau W.W."/>
            <person name="Lane T.W."/>
            <person name="Larimer F.W."/>
            <person name="Lippmeier J.C."/>
            <person name="Lucas S."/>
            <person name="Medina M."/>
            <person name="Montsant A."/>
            <person name="Obornik M."/>
            <person name="Parker M.S."/>
            <person name="Palenik B."/>
            <person name="Pazour G.J."/>
            <person name="Richardson P.M."/>
            <person name="Rynearson T.A."/>
            <person name="Saito M.A."/>
            <person name="Schwartz D.C."/>
            <person name="Thamatrakoln K."/>
            <person name="Valentin K."/>
            <person name="Vardi A."/>
            <person name="Wilkerson F.P."/>
            <person name="Rokhsar D.S."/>
        </authorList>
    </citation>
    <scope>NUCLEOTIDE SEQUENCE [LARGE SCALE GENOMIC DNA]</scope>
    <source>
        <strain evidence="2 3">CCMP1335</strain>
    </source>
</reference>
<protein>
    <recommendedName>
        <fullName evidence="4">Transcription factor Iwr1 domain-containing protein</fullName>
    </recommendedName>
</protein>
<sequence length="110" mass="12626">MYCVNPLTRFFLVHQELGDAPLPSTYEPARRSLSTLNLQAKHSEKEDNLEDFEGGDAKDGSEFDVYDPQLDIYFKSGYFVDASEEEDTSLDEYEYSEYSYDDDSEDFDGG</sequence>
<accession>B5YLM6</accession>
<reference evidence="2 3" key="2">
    <citation type="journal article" date="2008" name="Nature">
        <title>The Phaeodactylum genome reveals the evolutionary history of diatom genomes.</title>
        <authorList>
            <person name="Bowler C."/>
            <person name="Allen A.E."/>
            <person name="Badger J.H."/>
            <person name="Grimwood J."/>
            <person name="Jabbari K."/>
            <person name="Kuo A."/>
            <person name="Maheswari U."/>
            <person name="Martens C."/>
            <person name="Maumus F."/>
            <person name="Otillar R.P."/>
            <person name="Rayko E."/>
            <person name="Salamov A."/>
            <person name="Vandepoele K."/>
            <person name="Beszteri B."/>
            <person name="Gruber A."/>
            <person name="Heijde M."/>
            <person name="Katinka M."/>
            <person name="Mock T."/>
            <person name="Valentin K."/>
            <person name="Verret F."/>
            <person name="Berges J.A."/>
            <person name="Brownlee C."/>
            <person name="Cadoret J.P."/>
            <person name="Chiovitti A."/>
            <person name="Choi C.J."/>
            <person name="Coesel S."/>
            <person name="De Martino A."/>
            <person name="Detter J.C."/>
            <person name="Durkin C."/>
            <person name="Falciatore A."/>
            <person name="Fournet J."/>
            <person name="Haruta M."/>
            <person name="Huysman M.J."/>
            <person name="Jenkins B.D."/>
            <person name="Jiroutova K."/>
            <person name="Jorgensen R.E."/>
            <person name="Joubert Y."/>
            <person name="Kaplan A."/>
            <person name="Kroger N."/>
            <person name="Kroth P.G."/>
            <person name="La Roche J."/>
            <person name="Lindquist E."/>
            <person name="Lommer M."/>
            <person name="Martin-Jezequel V."/>
            <person name="Lopez P.J."/>
            <person name="Lucas S."/>
            <person name="Mangogna M."/>
            <person name="McGinnis K."/>
            <person name="Medlin L.K."/>
            <person name="Montsant A."/>
            <person name="Oudot-Le Secq M.P."/>
            <person name="Napoli C."/>
            <person name="Obornik M."/>
            <person name="Parker M.S."/>
            <person name="Petit J.L."/>
            <person name="Porcel B.M."/>
            <person name="Poulsen N."/>
            <person name="Robison M."/>
            <person name="Rychlewski L."/>
            <person name="Rynearson T.A."/>
            <person name="Schmutz J."/>
            <person name="Shapiro H."/>
            <person name="Siaut M."/>
            <person name="Stanley M."/>
            <person name="Sussman M.R."/>
            <person name="Taylor A.R."/>
            <person name="Vardi A."/>
            <person name="von Dassow P."/>
            <person name="Vyverman W."/>
            <person name="Willis A."/>
            <person name="Wyrwicz L.S."/>
            <person name="Rokhsar D.S."/>
            <person name="Weissenbach J."/>
            <person name="Armbrust E.V."/>
            <person name="Green B.R."/>
            <person name="Van de Peer Y."/>
            <person name="Grigoriev I.V."/>
        </authorList>
    </citation>
    <scope>NUCLEOTIDE SEQUENCE [LARGE SCALE GENOMIC DNA]</scope>
    <source>
        <strain evidence="2 3">CCMP1335</strain>
    </source>
</reference>
<proteinExistence type="predicted"/>
<evidence type="ECO:0000313" key="3">
    <source>
        <dbReference type="Proteomes" id="UP000001449"/>
    </source>
</evidence>
<evidence type="ECO:0008006" key="4">
    <source>
        <dbReference type="Google" id="ProtNLM"/>
    </source>
</evidence>
<keyword evidence="3" id="KW-1185">Reference proteome</keyword>
<feature type="region of interest" description="Disordered" evidence="1">
    <location>
        <begin position="83"/>
        <end position="110"/>
    </location>
</feature>
<organism evidence="2 3">
    <name type="scientific">Thalassiosira pseudonana</name>
    <name type="common">Marine diatom</name>
    <name type="synonym">Cyclotella nana</name>
    <dbReference type="NCBI Taxonomy" id="35128"/>
    <lineage>
        <taxon>Eukaryota</taxon>
        <taxon>Sar</taxon>
        <taxon>Stramenopiles</taxon>
        <taxon>Ochrophyta</taxon>
        <taxon>Bacillariophyta</taxon>
        <taxon>Coscinodiscophyceae</taxon>
        <taxon>Thalassiosirophycidae</taxon>
        <taxon>Thalassiosirales</taxon>
        <taxon>Thalassiosiraceae</taxon>
        <taxon>Thalassiosira</taxon>
    </lineage>
</organism>
<dbReference type="KEGG" id="tps:THAPS_10833"/>
<dbReference type="Proteomes" id="UP000001449">
    <property type="component" value="Chromosome 18"/>
</dbReference>
<dbReference type="HOGENOM" id="CLU_2176161_0_0_1"/>
<gene>
    <name evidence="2" type="ORF">THAPS_10833</name>
</gene>